<proteinExistence type="predicted"/>
<keyword evidence="3" id="KW-1185">Reference proteome</keyword>
<sequence>MRGPSIVSPVVDRVPTLLPLRAHPLARPHAWEIVAGHGAAFTVVVDVARGPGSGRDPAYTAALSRLAAAGVRLLGYVDVDLSTRPVDRIRADVYRWAGYPVQGVFLDNVPVSPHSIGPVAIAARLAQRADLPDVVLNPGGPPDQTYRDLGLPICVFDGSWRDYRRWNGAGALPGDGHLVHAVPPWELDEAARLQVSRGAGFGIVTDLGAPDPYADLPAWCGQVPGLAELNPPTPLPRRPRPHRLINAGSGLPGSAAAAGSVGRSRTTGS</sequence>
<evidence type="ECO:0000313" key="2">
    <source>
        <dbReference type="EMBL" id="GIG44431.1"/>
    </source>
</evidence>
<comment type="caution">
    <text evidence="2">The sequence shown here is derived from an EMBL/GenBank/DDBJ whole genome shotgun (WGS) entry which is preliminary data.</text>
</comment>
<dbReference type="EMBL" id="BONQ01000036">
    <property type="protein sequence ID" value="GIG44431.1"/>
    <property type="molecule type" value="Genomic_DNA"/>
</dbReference>
<dbReference type="AlphaFoldDB" id="A0A919PGJ4"/>
<dbReference type="PANTHER" id="PTHR35040:SF7">
    <property type="entry name" value="FIBRONECTIN TYPE-III DOMAIN-CONTAINING PROTEIN-RELATED"/>
    <property type="match status" value="1"/>
</dbReference>
<feature type="compositionally biased region" description="Low complexity" evidence="1">
    <location>
        <begin position="247"/>
        <end position="269"/>
    </location>
</feature>
<name>A0A919PGJ4_9ACTN</name>
<organism evidence="2 3">
    <name type="scientific">Dactylosporangium siamense</name>
    <dbReference type="NCBI Taxonomy" id="685454"/>
    <lineage>
        <taxon>Bacteria</taxon>
        <taxon>Bacillati</taxon>
        <taxon>Actinomycetota</taxon>
        <taxon>Actinomycetes</taxon>
        <taxon>Micromonosporales</taxon>
        <taxon>Micromonosporaceae</taxon>
        <taxon>Dactylosporangium</taxon>
    </lineage>
</organism>
<dbReference type="PANTHER" id="PTHR35040">
    <property type="match status" value="1"/>
</dbReference>
<accession>A0A919PGJ4</accession>
<evidence type="ECO:0000256" key="1">
    <source>
        <dbReference type="SAM" id="MobiDB-lite"/>
    </source>
</evidence>
<dbReference type="Pfam" id="PF12138">
    <property type="entry name" value="Spherulin4"/>
    <property type="match status" value="1"/>
</dbReference>
<dbReference type="Proteomes" id="UP000660611">
    <property type="component" value="Unassembled WGS sequence"/>
</dbReference>
<gene>
    <name evidence="2" type="ORF">Dsi01nite_024720</name>
</gene>
<evidence type="ECO:0000313" key="3">
    <source>
        <dbReference type="Proteomes" id="UP000660611"/>
    </source>
</evidence>
<feature type="region of interest" description="Disordered" evidence="1">
    <location>
        <begin position="233"/>
        <end position="269"/>
    </location>
</feature>
<evidence type="ECO:0008006" key="4">
    <source>
        <dbReference type="Google" id="ProtNLM"/>
    </source>
</evidence>
<dbReference type="InterPro" id="IPR021986">
    <property type="entry name" value="Spherulin4"/>
</dbReference>
<protein>
    <recommendedName>
        <fullName evidence="4">Spherulation-specific family 4</fullName>
    </recommendedName>
</protein>
<reference evidence="2" key="1">
    <citation type="submission" date="2021-01" db="EMBL/GenBank/DDBJ databases">
        <title>Whole genome shotgun sequence of Dactylosporangium siamense NBRC 106093.</title>
        <authorList>
            <person name="Komaki H."/>
            <person name="Tamura T."/>
        </authorList>
    </citation>
    <scope>NUCLEOTIDE SEQUENCE</scope>
    <source>
        <strain evidence="2">NBRC 106093</strain>
    </source>
</reference>